<sequence>MRFDTKGDVWWEVVSPSLAAFVGLLATLLERGEPGLPSWKLAQLSPYARRVELLPITADRFEREGVLLADVACPPPRPPTPSLGALARRAAEEHGVDEAALIERVTAAARRAIPIVFGEGRRVEAGFEDETGELRLWCVVIVTDDLQRPGLEIEVAAASEVLGPLDVGDELSLVVPFRDDPTEEAAAAEQSRMYGALLAWDDDWARRLDEWRAAYREIVAGALRQP</sequence>
<proteinExistence type="predicted"/>
<dbReference type="Proteomes" id="UP001221686">
    <property type="component" value="Unassembled WGS sequence"/>
</dbReference>
<dbReference type="Pfam" id="PF08529">
    <property type="entry name" value="NusA_N"/>
    <property type="match status" value="1"/>
</dbReference>
<keyword evidence="3" id="KW-1185">Reference proteome</keyword>
<dbReference type="Gene3D" id="3.30.1480.10">
    <property type="entry name" value="NusA, N-terminal domain"/>
    <property type="match status" value="1"/>
</dbReference>
<gene>
    <name evidence="2" type="ORF">POL25_38310</name>
</gene>
<reference evidence="2 3" key="1">
    <citation type="submission" date="2022-11" db="EMBL/GenBank/DDBJ databases">
        <title>Minimal conservation of predation-associated metabolite biosynthetic gene clusters underscores biosynthetic potential of Myxococcota including descriptions for ten novel species: Archangium lansinium sp. nov., Myxococcus landrumus sp. nov., Nannocystis bai.</title>
        <authorList>
            <person name="Ahearne A."/>
            <person name="Stevens C."/>
            <person name="Dowd S."/>
        </authorList>
    </citation>
    <scope>NUCLEOTIDE SEQUENCE [LARGE SCALE GENOMIC DNA]</scope>
    <source>
        <strain evidence="2 3">BB15-2</strain>
    </source>
</reference>
<organism evidence="2 3">
    <name type="scientific">Nannocystis bainbridge</name>
    <dbReference type="NCBI Taxonomy" id="2995303"/>
    <lineage>
        <taxon>Bacteria</taxon>
        <taxon>Pseudomonadati</taxon>
        <taxon>Myxococcota</taxon>
        <taxon>Polyangia</taxon>
        <taxon>Nannocystales</taxon>
        <taxon>Nannocystaceae</taxon>
        <taxon>Nannocystis</taxon>
    </lineage>
</organism>
<feature type="domain" description="Transcription factor NusA N-terminal" evidence="1">
    <location>
        <begin position="87"/>
        <end position="175"/>
    </location>
</feature>
<protein>
    <submittedName>
        <fullName evidence="2">NusA N-terminal domain-containing protein</fullName>
    </submittedName>
</protein>
<name>A0ABT5ED89_9BACT</name>
<evidence type="ECO:0000259" key="1">
    <source>
        <dbReference type="Pfam" id="PF08529"/>
    </source>
</evidence>
<dbReference type="EMBL" id="JAQNDL010000004">
    <property type="protein sequence ID" value="MDC0722807.1"/>
    <property type="molecule type" value="Genomic_DNA"/>
</dbReference>
<dbReference type="RefSeq" id="WP_272091345.1">
    <property type="nucleotide sequence ID" value="NZ_JAQNDL010000004.1"/>
</dbReference>
<dbReference type="SUPFAM" id="SSF69705">
    <property type="entry name" value="Transcription factor NusA, N-terminal domain"/>
    <property type="match status" value="1"/>
</dbReference>
<evidence type="ECO:0000313" key="2">
    <source>
        <dbReference type="EMBL" id="MDC0722807.1"/>
    </source>
</evidence>
<dbReference type="InterPro" id="IPR013735">
    <property type="entry name" value="TF_NusA_N"/>
</dbReference>
<accession>A0ABT5ED89</accession>
<evidence type="ECO:0000313" key="3">
    <source>
        <dbReference type="Proteomes" id="UP001221686"/>
    </source>
</evidence>
<dbReference type="InterPro" id="IPR036555">
    <property type="entry name" value="NusA_N_sf"/>
</dbReference>
<comment type="caution">
    <text evidence="2">The sequence shown here is derived from an EMBL/GenBank/DDBJ whole genome shotgun (WGS) entry which is preliminary data.</text>
</comment>